<dbReference type="Proteomes" id="UP001583193">
    <property type="component" value="Unassembled WGS sequence"/>
</dbReference>
<feature type="region of interest" description="Disordered" evidence="1">
    <location>
        <begin position="390"/>
        <end position="454"/>
    </location>
</feature>
<feature type="region of interest" description="Disordered" evidence="1">
    <location>
        <begin position="224"/>
        <end position="276"/>
    </location>
</feature>
<reference evidence="2 3" key="1">
    <citation type="journal article" date="2024" name="IMA Fungus">
        <title>IMA Genome - F19 : A genome assembly and annotation guide to empower mycologists, including annotated draft genome sequences of Ceratocystis pirilliformis, Diaporthe australafricana, Fusarium ophioides, Paecilomyces lecythidis, and Sporothrix stenoceras.</title>
        <authorList>
            <person name="Aylward J."/>
            <person name="Wilson A.M."/>
            <person name="Visagie C.M."/>
            <person name="Spraker J."/>
            <person name="Barnes I."/>
            <person name="Buitendag C."/>
            <person name="Ceriani C."/>
            <person name="Del Mar Angel L."/>
            <person name="du Plessis D."/>
            <person name="Fuchs T."/>
            <person name="Gasser K."/>
            <person name="Kramer D."/>
            <person name="Li W."/>
            <person name="Munsamy K."/>
            <person name="Piso A."/>
            <person name="Price J.L."/>
            <person name="Sonnekus B."/>
            <person name="Thomas C."/>
            <person name="van der Nest A."/>
            <person name="van Dijk A."/>
            <person name="van Heerden A."/>
            <person name="van Vuuren N."/>
            <person name="Yilmaz N."/>
            <person name="Duong T.A."/>
            <person name="van der Merwe N.A."/>
            <person name="Wingfield M.J."/>
            <person name="Wingfield B.D."/>
        </authorList>
    </citation>
    <scope>NUCLEOTIDE SEQUENCE [LARGE SCALE GENOMIC DNA]</scope>
    <source>
        <strain evidence="2 3">CMW 18167</strain>
    </source>
</reference>
<keyword evidence="3" id="KW-1185">Reference proteome</keyword>
<feature type="compositionally biased region" description="Basic residues" evidence="1">
    <location>
        <begin position="428"/>
        <end position="437"/>
    </location>
</feature>
<evidence type="ECO:0000256" key="1">
    <source>
        <dbReference type="SAM" id="MobiDB-lite"/>
    </source>
</evidence>
<organism evidence="2 3">
    <name type="scientific">Paecilomyces lecythidis</name>
    <dbReference type="NCBI Taxonomy" id="3004212"/>
    <lineage>
        <taxon>Eukaryota</taxon>
        <taxon>Fungi</taxon>
        <taxon>Dikarya</taxon>
        <taxon>Ascomycota</taxon>
        <taxon>Pezizomycotina</taxon>
        <taxon>Eurotiomycetes</taxon>
        <taxon>Eurotiomycetidae</taxon>
        <taxon>Eurotiales</taxon>
        <taxon>Thermoascaceae</taxon>
        <taxon>Paecilomyces</taxon>
    </lineage>
</organism>
<feature type="compositionally biased region" description="Low complexity" evidence="1">
    <location>
        <begin position="438"/>
        <end position="454"/>
    </location>
</feature>
<feature type="compositionally biased region" description="Polar residues" evidence="1">
    <location>
        <begin position="248"/>
        <end position="276"/>
    </location>
</feature>
<comment type="caution">
    <text evidence="2">The sequence shown here is derived from an EMBL/GenBank/DDBJ whole genome shotgun (WGS) entry which is preliminary data.</text>
</comment>
<feature type="region of interest" description="Disordered" evidence="1">
    <location>
        <begin position="301"/>
        <end position="329"/>
    </location>
</feature>
<evidence type="ECO:0000313" key="3">
    <source>
        <dbReference type="Proteomes" id="UP001583193"/>
    </source>
</evidence>
<feature type="compositionally biased region" description="Basic residues" evidence="1">
    <location>
        <begin position="596"/>
        <end position="614"/>
    </location>
</feature>
<feature type="compositionally biased region" description="Polar residues" evidence="1">
    <location>
        <begin position="623"/>
        <end position="639"/>
    </location>
</feature>
<proteinExistence type="predicted"/>
<feature type="region of interest" description="Disordered" evidence="1">
    <location>
        <begin position="588"/>
        <end position="641"/>
    </location>
</feature>
<accession>A0ABR3XG97</accession>
<dbReference type="EMBL" id="JAVDPF010000018">
    <property type="protein sequence ID" value="KAL1874966.1"/>
    <property type="molecule type" value="Genomic_DNA"/>
</dbReference>
<sequence>MDPDEAPPPYAPVDPLLSVNNANGNAIISPINNPHQPSMQLRGGEAPVPYAETVYSDVSSIFSAGRSSVSTISPVNFVSAIGFFEERPPPAFEEDDVILQHHLTIYPKTQAKDFPRRPRCWNARAEKISQQDWDTFLNFLFPPHLAPAATSDLLSPRLRAEIQRDRKDRPQETDDERKLRIAAVISEWNQGFFGPRGAQISWIYVSDLETAPSSPLCPRCYPAATSASQNRRTTRSRSVETLVPPRTGVSSQSDASETSTETNDNPANGLQPQNPNSACISSAIKSFAPWGLFPGPSGWSRATSADQCRWPSPAWSLGPQSGPGQHWGGSGPLAWVAELGMNANRFAEHVSTQAQEYGRHIEEQAMAHGRWLEEQARSRGRQIEEMGQSFTGLGRRAPGPYGWGPPGPCSRPWSQGQRGGWCEDRGRGRNRQRRRGRSSSTSSSSSASSFSSIDTISTTSDLEVTDLSSVRAQLSSLHGHHHRDSYAAALRLRHHLQALQQFRRHARFNGSRGGGFGRGACWGGHAGSSRGSRGRGWPFGVQHHGLGRAGRAPWEAPIEMQHNPADRRALKEEKKAVEKAFREVVRRARDEAKETRRSRRHEGRYGRRWGHRHPLQGEARQPTPANLGSATTNISSPDPSISLATQALSSLSLSDAGHSRT</sequence>
<name>A0ABR3XG97_9EURO</name>
<evidence type="ECO:0000313" key="2">
    <source>
        <dbReference type="EMBL" id="KAL1874966.1"/>
    </source>
</evidence>
<protein>
    <submittedName>
        <fullName evidence="2">Uncharacterized protein</fullName>
    </submittedName>
</protein>
<gene>
    <name evidence="2" type="ORF">Plec18167_005634</name>
</gene>